<evidence type="ECO:0000256" key="6">
    <source>
        <dbReference type="ARBA" id="ARBA00023136"/>
    </source>
</evidence>
<dbReference type="InterPro" id="IPR000515">
    <property type="entry name" value="MetI-like"/>
</dbReference>
<keyword evidence="2 7" id="KW-0813">Transport</keyword>
<name>A0A934Q9K8_9MICO</name>
<protein>
    <submittedName>
        <fullName evidence="9">ABC transporter permease</fullName>
    </submittedName>
</protein>
<dbReference type="GO" id="GO:0055085">
    <property type="term" value="P:transmembrane transport"/>
    <property type="evidence" value="ECO:0007669"/>
    <property type="project" value="InterPro"/>
</dbReference>
<dbReference type="Proteomes" id="UP000608530">
    <property type="component" value="Unassembled WGS sequence"/>
</dbReference>
<evidence type="ECO:0000256" key="5">
    <source>
        <dbReference type="ARBA" id="ARBA00022989"/>
    </source>
</evidence>
<dbReference type="RefSeq" id="WP_200116570.1">
    <property type="nucleotide sequence ID" value="NZ_JAEHOH010000030.1"/>
</dbReference>
<dbReference type="Pfam" id="PF00528">
    <property type="entry name" value="BPD_transp_1"/>
    <property type="match status" value="1"/>
</dbReference>
<evidence type="ECO:0000313" key="10">
    <source>
        <dbReference type="Proteomes" id="UP000608530"/>
    </source>
</evidence>
<evidence type="ECO:0000256" key="1">
    <source>
        <dbReference type="ARBA" id="ARBA00004651"/>
    </source>
</evidence>
<dbReference type="SUPFAM" id="SSF161098">
    <property type="entry name" value="MetI-like"/>
    <property type="match status" value="1"/>
</dbReference>
<feature type="transmembrane region" description="Helical" evidence="7">
    <location>
        <begin position="150"/>
        <end position="167"/>
    </location>
</feature>
<dbReference type="PANTHER" id="PTHR43386:SF1">
    <property type="entry name" value="D,D-DIPEPTIDE TRANSPORT SYSTEM PERMEASE PROTEIN DDPC-RELATED"/>
    <property type="match status" value="1"/>
</dbReference>
<evidence type="ECO:0000313" key="9">
    <source>
        <dbReference type="EMBL" id="MBK0420431.1"/>
    </source>
</evidence>
<dbReference type="PANTHER" id="PTHR43386">
    <property type="entry name" value="OLIGOPEPTIDE TRANSPORT SYSTEM PERMEASE PROTEIN APPC"/>
    <property type="match status" value="1"/>
</dbReference>
<dbReference type="CDD" id="cd06261">
    <property type="entry name" value="TM_PBP2"/>
    <property type="match status" value="1"/>
</dbReference>
<keyword evidence="6 7" id="KW-0472">Membrane</keyword>
<feature type="transmembrane region" description="Helical" evidence="7">
    <location>
        <begin position="123"/>
        <end position="144"/>
    </location>
</feature>
<evidence type="ECO:0000256" key="7">
    <source>
        <dbReference type="RuleBase" id="RU363032"/>
    </source>
</evidence>
<organism evidence="9 10">
    <name type="scientific">Leucobacter chromiisoli</name>
    <dbReference type="NCBI Taxonomy" id="2796471"/>
    <lineage>
        <taxon>Bacteria</taxon>
        <taxon>Bacillati</taxon>
        <taxon>Actinomycetota</taxon>
        <taxon>Actinomycetes</taxon>
        <taxon>Micrococcales</taxon>
        <taxon>Microbacteriaceae</taxon>
        <taxon>Leucobacter</taxon>
    </lineage>
</organism>
<accession>A0A934Q9K8</accession>
<evidence type="ECO:0000259" key="8">
    <source>
        <dbReference type="PROSITE" id="PS50928"/>
    </source>
</evidence>
<dbReference type="InterPro" id="IPR035906">
    <property type="entry name" value="MetI-like_sf"/>
</dbReference>
<feature type="transmembrane region" description="Helical" evidence="7">
    <location>
        <begin position="91"/>
        <end position="111"/>
    </location>
</feature>
<comment type="caution">
    <text evidence="9">The sequence shown here is derived from an EMBL/GenBank/DDBJ whole genome shotgun (WGS) entry which is preliminary data.</text>
</comment>
<keyword evidence="3" id="KW-1003">Cell membrane</keyword>
<gene>
    <name evidence="9" type="ORF">JD276_15485</name>
</gene>
<dbReference type="PROSITE" id="PS50928">
    <property type="entry name" value="ABC_TM1"/>
    <property type="match status" value="1"/>
</dbReference>
<dbReference type="EMBL" id="JAEHOH010000030">
    <property type="protein sequence ID" value="MBK0420431.1"/>
    <property type="molecule type" value="Genomic_DNA"/>
</dbReference>
<comment type="similarity">
    <text evidence="7">Belongs to the binding-protein-dependent transport system permease family.</text>
</comment>
<reference evidence="9" key="1">
    <citation type="submission" date="2020-12" db="EMBL/GenBank/DDBJ databases">
        <title>Leucobacter sp. CAS1, isolated from Chromium sludge.</title>
        <authorList>
            <person name="Xu Z."/>
        </authorList>
    </citation>
    <scope>NUCLEOTIDE SEQUENCE</scope>
    <source>
        <strain evidence="9">CSA1</strain>
    </source>
</reference>
<dbReference type="InterPro" id="IPR050366">
    <property type="entry name" value="BP-dependent_transpt_permease"/>
</dbReference>
<comment type="subcellular location">
    <subcellularLocation>
        <location evidence="1 7">Cell membrane</location>
        <topology evidence="1 7">Multi-pass membrane protein</topology>
    </subcellularLocation>
</comment>
<feature type="domain" description="ABC transmembrane type-1" evidence="8">
    <location>
        <begin position="85"/>
        <end position="274"/>
    </location>
</feature>
<keyword evidence="5 7" id="KW-1133">Transmembrane helix</keyword>
<evidence type="ECO:0000256" key="4">
    <source>
        <dbReference type="ARBA" id="ARBA00022692"/>
    </source>
</evidence>
<evidence type="ECO:0000256" key="2">
    <source>
        <dbReference type="ARBA" id="ARBA00022448"/>
    </source>
</evidence>
<sequence>MKIKTTAIQLTPPVRPRIGWFRARQILLGLAFAALLLMALFPGLFTPYTPGQIDASAILQSPSWAHPLGTDEAGADVWTRVVYATRLEGQIAVGSVLIALCIGLPLGLIAGNSRRFFDWSLTSVANATLAFPLILFAILMVASFGTTPGSLTVIIGFLFFPRIFLLMRAQTKAIREREFIIATRVVGAHPTRILGLHILPNAIGPLATLVPQLMAEAILIEAGLSYLGLGVPLPQATWGTILEASKDFYVTAPFYAVVAGLTITLVAALFMYVGDLIAESRNPLRKRRAS</sequence>
<dbReference type="AlphaFoldDB" id="A0A934Q9K8"/>
<keyword evidence="10" id="KW-1185">Reference proteome</keyword>
<dbReference type="GO" id="GO:0005886">
    <property type="term" value="C:plasma membrane"/>
    <property type="evidence" value="ECO:0007669"/>
    <property type="project" value="UniProtKB-SubCell"/>
</dbReference>
<feature type="transmembrane region" description="Helical" evidence="7">
    <location>
        <begin position="26"/>
        <end position="45"/>
    </location>
</feature>
<evidence type="ECO:0000256" key="3">
    <source>
        <dbReference type="ARBA" id="ARBA00022475"/>
    </source>
</evidence>
<feature type="transmembrane region" description="Helical" evidence="7">
    <location>
        <begin position="254"/>
        <end position="278"/>
    </location>
</feature>
<keyword evidence="4 7" id="KW-0812">Transmembrane</keyword>
<dbReference type="Gene3D" id="1.10.3720.10">
    <property type="entry name" value="MetI-like"/>
    <property type="match status" value="1"/>
</dbReference>
<proteinExistence type="inferred from homology"/>